<evidence type="ECO:0000313" key="1">
    <source>
        <dbReference type="EMBL" id="KAI3678721.1"/>
    </source>
</evidence>
<dbReference type="Proteomes" id="UP001055879">
    <property type="component" value="Linkage Group LG14"/>
</dbReference>
<protein>
    <submittedName>
        <fullName evidence="1">Uncharacterized protein</fullName>
    </submittedName>
</protein>
<comment type="caution">
    <text evidence="1">The sequence shown here is derived from an EMBL/GenBank/DDBJ whole genome shotgun (WGS) entry which is preliminary data.</text>
</comment>
<name>A0ACB8Y579_ARCLA</name>
<reference evidence="2" key="1">
    <citation type="journal article" date="2022" name="Mol. Ecol. Resour.">
        <title>The genomes of chicory, endive, great burdock and yacon provide insights into Asteraceae palaeo-polyploidization history and plant inulin production.</title>
        <authorList>
            <person name="Fan W."/>
            <person name="Wang S."/>
            <person name="Wang H."/>
            <person name="Wang A."/>
            <person name="Jiang F."/>
            <person name="Liu H."/>
            <person name="Zhao H."/>
            <person name="Xu D."/>
            <person name="Zhang Y."/>
        </authorList>
    </citation>
    <scope>NUCLEOTIDE SEQUENCE [LARGE SCALE GENOMIC DNA]</scope>
    <source>
        <strain evidence="2">cv. Niubang</strain>
    </source>
</reference>
<organism evidence="1 2">
    <name type="scientific">Arctium lappa</name>
    <name type="common">Greater burdock</name>
    <name type="synonym">Lappa major</name>
    <dbReference type="NCBI Taxonomy" id="4217"/>
    <lineage>
        <taxon>Eukaryota</taxon>
        <taxon>Viridiplantae</taxon>
        <taxon>Streptophyta</taxon>
        <taxon>Embryophyta</taxon>
        <taxon>Tracheophyta</taxon>
        <taxon>Spermatophyta</taxon>
        <taxon>Magnoliopsida</taxon>
        <taxon>eudicotyledons</taxon>
        <taxon>Gunneridae</taxon>
        <taxon>Pentapetalae</taxon>
        <taxon>asterids</taxon>
        <taxon>campanulids</taxon>
        <taxon>Asterales</taxon>
        <taxon>Asteraceae</taxon>
        <taxon>Carduoideae</taxon>
        <taxon>Cardueae</taxon>
        <taxon>Arctiinae</taxon>
        <taxon>Arctium</taxon>
    </lineage>
</organism>
<keyword evidence="2" id="KW-1185">Reference proteome</keyword>
<proteinExistence type="predicted"/>
<dbReference type="EMBL" id="CM042060">
    <property type="protein sequence ID" value="KAI3678721.1"/>
    <property type="molecule type" value="Genomic_DNA"/>
</dbReference>
<sequence>MGETSEGRVEAGKDAERGLFSVSSGTYLFFGFCETRFDRSKDGPDTREETKNELFFMFSDARFDTQKETKDELFFMFSDKRFNTRRNKEDESCFVFPDTSKARFDTGKDTEDELFSMFSDTGKKRSDTRKDTKDELVFMFYNTIKERLDTRKDTTHKTLFVFPDTREETTARKGAKKNKTGTIHEPNNNIAVKTFQLDELSTATKNFNEDHLLGEGGFGRVYKGKLEETDQVVAVKQLKLDGLQGNGEFQVEVSMLSHLHHPHLVNLIGYCVDKDQRLLVYEYMSAGSLENHLLDLPPGKPPIEWSKRMKVALHTAKAKLAPVGDKPHVPTRVMGTAGYCAAEYQITSKLTVKSDVYSYGVVLLELITGRRAVDLTRKSEELHLVRWAEPRIKDPQKYSELVDPLLQGNYPHADLSQVLAIAAMCLSVDAAVRPSISDVVTALAFLVQDPVQ</sequence>
<evidence type="ECO:0000313" key="2">
    <source>
        <dbReference type="Proteomes" id="UP001055879"/>
    </source>
</evidence>
<accession>A0ACB8Y579</accession>
<gene>
    <name evidence="1" type="ORF">L6452_38024</name>
</gene>
<reference evidence="1 2" key="2">
    <citation type="journal article" date="2022" name="Mol. Ecol. Resour.">
        <title>The genomes of chicory, endive, great burdock and yacon provide insights into Asteraceae paleo-polyploidization history and plant inulin production.</title>
        <authorList>
            <person name="Fan W."/>
            <person name="Wang S."/>
            <person name="Wang H."/>
            <person name="Wang A."/>
            <person name="Jiang F."/>
            <person name="Liu H."/>
            <person name="Zhao H."/>
            <person name="Xu D."/>
            <person name="Zhang Y."/>
        </authorList>
    </citation>
    <scope>NUCLEOTIDE SEQUENCE [LARGE SCALE GENOMIC DNA]</scope>
    <source>
        <strain evidence="2">cv. Niubang</strain>
    </source>
</reference>